<feature type="compositionally biased region" description="Polar residues" evidence="2">
    <location>
        <begin position="532"/>
        <end position="546"/>
    </location>
</feature>
<dbReference type="GO" id="GO:0030160">
    <property type="term" value="F:synaptic receptor adaptor activity"/>
    <property type="evidence" value="ECO:0007669"/>
    <property type="project" value="TreeGrafter"/>
</dbReference>
<dbReference type="InterPro" id="IPR001660">
    <property type="entry name" value="SAM"/>
</dbReference>
<feature type="repeat" description="ANK" evidence="1">
    <location>
        <begin position="203"/>
        <end position="235"/>
    </location>
</feature>
<dbReference type="GO" id="GO:0014069">
    <property type="term" value="C:postsynaptic density"/>
    <property type="evidence" value="ECO:0007669"/>
    <property type="project" value="TreeGrafter"/>
</dbReference>
<evidence type="ECO:0000259" key="3">
    <source>
        <dbReference type="PROSITE" id="PS50105"/>
    </source>
</evidence>
<feature type="region of interest" description="Disordered" evidence="2">
    <location>
        <begin position="1264"/>
        <end position="1299"/>
    </location>
</feature>
<feature type="repeat" description="ANK" evidence="1">
    <location>
        <begin position="303"/>
        <end position="335"/>
    </location>
</feature>
<feature type="compositionally biased region" description="Polar residues" evidence="2">
    <location>
        <begin position="1079"/>
        <end position="1089"/>
    </location>
</feature>
<dbReference type="PROSITE" id="PS50297">
    <property type="entry name" value="ANK_REP_REGION"/>
    <property type="match status" value="2"/>
</dbReference>
<feature type="domain" description="SAM" evidence="3">
    <location>
        <begin position="1451"/>
        <end position="1513"/>
    </location>
</feature>
<dbReference type="Pfam" id="PF00536">
    <property type="entry name" value="SAM_1"/>
    <property type="match status" value="1"/>
</dbReference>
<feature type="compositionally biased region" description="Polar residues" evidence="2">
    <location>
        <begin position="1378"/>
        <end position="1387"/>
    </location>
</feature>
<feature type="region of interest" description="Disordered" evidence="2">
    <location>
        <begin position="781"/>
        <end position="826"/>
    </location>
</feature>
<feature type="repeat" description="ANK" evidence="1">
    <location>
        <begin position="270"/>
        <end position="302"/>
    </location>
</feature>
<feature type="region of interest" description="Disordered" evidence="2">
    <location>
        <begin position="415"/>
        <end position="476"/>
    </location>
</feature>
<feature type="compositionally biased region" description="Polar residues" evidence="2">
    <location>
        <begin position="1048"/>
        <end position="1062"/>
    </location>
</feature>
<keyword evidence="1" id="KW-0040">ANK repeat</keyword>
<feature type="region of interest" description="Disordered" evidence="2">
    <location>
        <begin position="1019"/>
        <end position="1136"/>
    </location>
</feature>
<dbReference type="GO" id="GO:0043197">
    <property type="term" value="C:dendritic spine"/>
    <property type="evidence" value="ECO:0007669"/>
    <property type="project" value="TreeGrafter"/>
</dbReference>
<dbReference type="Gene3D" id="1.25.40.20">
    <property type="entry name" value="Ankyrin repeat-containing domain"/>
    <property type="match status" value="2"/>
</dbReference>
<comment type="caution">
    <text evidence="4">The sequence shown here is derived from an EMBL/GenBank/DDBJ whole genome shotgun (WGS) entry which is preliminary data.</text>
</comment>
<reference evidence="4 5" key="1">
    <citation type="journal article" date="2018" name="Nat. Ecol. Evol.">
        <title>Genomic signatures of mitonuclear coevolution across populations of Tigriopus californicus.</title>
        <authorList>
            <person name="Barreto F.S."/>
            <person name="Watson E.T."/>
            <person name="Lima T.G."/>
            <person name="Willett C.S."/>
            <person name="Edmands S."/>
            <person name="Li W."/>
            <person name="Burton R.S."/>
        </authorList>
    </citation>
    <scope>NUCLEOTIDE SEQUENCE [LARGE SCALE GENOMIC DNA]</scope>
    <source>
        <strain evidence="4 5">San Diego</strain>
    </source>
</reference>
<feature type="region of interest" description="Disordered" evidence="2">
    <location>
        <begin position="1231"/>
        <end position="1250"/>
    </location>
</feature>
<dbReference type="InterPro" id="IPR051569">
    <property type="entry name" value="SHANK"/>
</dbReference>
<organism evidence="4 5">
    <name type="scientific">Tigriopus californicus</name>
    <name type="common">Marine copepod</name>
    <dbReference type="NCBI Taxonomy" id="6832"/>
    <lineage>
        <taxon>Eukaryota</taxon>
        <taxon>Metazoa</taxon>
        <taxon>Ecdysozoa</taxon>
        <taxon>Arthropoda</taxon>
        <taxon>Crustacea</taxon>
        <taxon>Multicrustacea</taxon>
        <taxon>Hexanauplia</taxon>
        <taxon>Copepoda</taxon>
        <taxon>Harpacticoida</taxon>
        <taxon>Harpacticidae</taxon>
        <taxon>Tigriopus</taxon>
    </lineage>
</organism>
<dbReference type="SMART" id="SM00454">
    <property type="entry name" value="SAM"/>
    <property type="match status" value="1"/>
</dbReference>
<protein>
    <recommendedName>
        <fullName evidence="3">SAM domain-containing protein</fullName>
    </recommendedName>
</protein>
<dbReference type="SUPFAM" id="SSF48403">
    <property type="entry name" value="Ankyrin repeat"/>
    <property type="match status" value="1"/>
</dbReference>
<feature type="compositionally biased region" description="Polar residues" evidence="2">
    <location>
        <begin position="735"/>
        <end position="744"/>
    </location>
</feature>
<evidence type="ECO:0000256" key="1">
    <source>
        <dbReference type="PROSITE-ProRule" id="PRU00023"/>
    </source>
</evidence>
<feature type="compositionally biased region" description="Low complexity" evidence="2">
    <location>
        <begin position="616"/>
        <end position="629"/>
    </location>
</feature>
<feature type="compositionally biased region" description="Low complexity" evidence="2">
    <location>
        <begin position="1117"/>
        <end position="1127"/>
    </location>
</feature>
<dbReference type="PROSITE" id="PS50088">
    <property type="entry name" value="ANK_REPEAT"/>
    <property type="match status" value="3"/>
</dbReference>
<dbReference type="Proteomes" id="UP000318571">
    <property type="component" value="Chromosome 3"/>
</dbReference>
<gene>
    <name evidence="4" type="ORF">TCAL_11099</name>
</gene>
<feature type="compositionally biased region" description="Low complexity" evidence="2">
    <location>
        <begin position="745"/>
        <end position="760"/>
    </location>
</feature>
<feature type="compositionally biased region" description="Basic and acidic residues" evidence="2">
    <location>
        <begin position="597"/>
        <end position="609"/>
    </location>
</feature>
<feature type="compositionally biased region" description="Polar residues" evidence="2">
    <location>
        <begin position="1100"/>
        <end position="1110"/>
    </location>
</feature>
<dbReference type="Pfam" id="PF12796">
    <property type="entry name" value="Ank_2"/>
    <property type="match status" value="2"/>
</dbReference>
<feature type="compositionally biased region" description="Polar residues" evidence="2">
    <location>
        <begin position="652"/>
        <end position="661"/>
    </location>
</feature>
<evidence type="ECO:0000313" key="5">
    <source>
        <dbReference type="Proteomes" id="UP000318571"/>
    </source>
</evidence>
<sequence>MDNESLSSGESGGGGPGGSELNESLLVRIGVPELHVDKCLQFRKDDLIWEVKQQCLAALPKVAEWFQELTESFNYGLFLPPSKGKAGKFLDEERRLREYPMEEPIGFLELKYKSRVYKTLQMDEKQVKNINSKASLKKFVDHVSNNNVEKINKMCAKGLDPNFHCQDSGETPLTLATGVKSKTARLIMSLINGGAIIDFRTKDGSTAMHSAVMKNNCEALRTLLDLGASPNYKDAKGLTPLYLTVTQSSDVDLMDTLLHDHAQIGLADLQGWQEVHQACRNGLLQHLERLLYYGAEKNAQNASGNTPLHVCAVNSQESCARSLLFRGANKEMLNYAGQTAFQTAVIANDAKLSELIQNHKSTDVTSSAAGVGGVGAASNLGGMSSSSSLSRSVSDAASMRSGSIQMESPAILSLRSNSSASGSVHSGRSSSASSLMKPPSPSPSDRSIPPFSSGSSVSEVSSGGSTTIGSTSRNGSLAGVHVLGLGAPIIEDEQLDSASTLAAPYTNEKKQQQKQPPLPPPPPHPEEARTSPDGSCNTPTQQGKTSKASELEHIFPSHPFEAKGKIYSSVAEMKRSKIGIKSRSADGEPPSFGSQPIHKDFHSSPDLKELSNVTPNSSFSNIIAAASQAMRNKSKDRSRSQERINVQEENAKNSLLNTQVPKDTGNENRRFFTLPSRGRKKETHSPKGDGASSSPGLKVEGPSFPPPEHPPPPPPVSQIVSVDTSKSPEYAQVSKIESPTNALPSPSKSESGSGDSIMSSFKPTDNAKLYASPENVQSVAYRAKQIESQAVQPPLPAKKRSPTRANSMPPRPNRPQVLRRSMVTDAPVSTGETVETYAVNGSTYTTYTTFRSPITPDEMPESYSTRVFQPEPLTPNAAIMEHTEPHIPEPDYDLSDTECNTIRKATTMERKKKKSVSFALDDEQAAVLQAAVKSARVESILKDGSRDRGGSSGANEKLDPYHCHHNVPFEGRSLPHRNVATAFVNEKYARPVDNIPEVKLNRQPLETFAHQPSVRREEKVRISITNDGPSKAVMVNRSSSHAGHLDRSLNQAPSIQKSQSFSAEKHNKVVSSKSHSSNQPTMTTSSGISANDIAKARSTLKPSRSFPQELTTEEGENSSSGVSSDQEVGGGGSDSSKFITYLPVDASLEPPNNGITKRSIHWDNVSESSDDVSEKSWVLRAEQDDIGQSIVSMKKMLHPKLAAIFDQPASSATLPSNMHLKSQVARSVSMGRGDGKAENKQMVSSMSQTPRSTALAQMGYSSKTLPSRGHHKATAGNPYHQNQHQHHIHGLPSGTEERSISESLALIQQHVHSLGEVNSLISTSSHPNQSDVGAVIPPVLAPPPGFSDSESFSDHESLNNAVTNRRFGFGKVSQATRNYSNQTLTEQLRTERSSGKPSGSKSHHRNSAFVSRTTDFDPFNSVMSKSADFEHGFTTTTTKKSSMRSKPLMGWTVQDVCSWLDNLFLAEYKPTFVQNQVDGLKLSSLTRGDLESLGIIKPAHIQAVEKSLKRILA</sequence>
<feature type="compositionally biased region" description="Basic and acidic residues" evidence="2">
    <location>
        <begin position="547"/>
        <end position="563"/>
    </location>
</feature>
<dbReference type="Gene3D" id="3.10.20.90">
    <property type="entry name" value="Phosphatidylinositol 3-kinase Catalytic Subunit, Chain A, domain 1"/>
    <property type="match status" value="1"/>
</dbReference>
<dbReference type="OMA" id="EHTEPHI"/>
<dbReference type="Gene3D" id="1.10.150.50">
    <property type="entry name" value="Transcription Factor, Ets-1"/>
    <property type="match status" value="1"/>
</dbReference>
<dbReference type="STRING" id="6832.A0A553P6H4"/>
<dbReference type="PANTHER" id="PTHR24135:SF28">
    <property type="entry name" value="LD13733P"/>
    <property type="match status" value="1"/>
</dbReference>
<dbReference type="SMART" id="SM00248">
    <property type="entry name" value="ANK"/>
    <property type="match status" value="6"/>
</dbReference>
<evidence type="ECO:0000256" key="2">
    <source>
        <dbReference type="SAM" id="MobiDB-lite"/>
    </source>
</evidence>
<feature type="compositionally biased region" description="Pro residues" evidence="2">
    <location>
        <begin position="703"/>
        <end position="716"/>
    </location>
</feature>
<accession>A0A553P6H4</accession>
<name>A0A553P6H4_TIGCA</name>
<dbReference type="CDD" id="cd17091">
    <property type="entry name" value="FERM_F0_SHANK"/>
    <property type="match status" value="1"/>
</dbReference>
<dbReference type="PROSITE" id="PS50105">
    <property type="entry name" value="SAM_DOMAIN"/>
    <property type="match status" value="1"/>
</dbReference>
<dbReference type="GO" id="GO:0035255">
    <property type="term" value="F:ionotropic glutamate receptor binding"/>
    <property type="evidence" value="ECO:0007669"/>
    <property type="project" value="TreeGrafter"/>
</dbReference>
<proteinExistence type="predicted"/>
<dbReference type="PANTHER" id="PTHR24135">
    <property type="entry name" value="SH3 AND MULTIPLE ANKYRIN REPEAT DOMAINS PROTEIN"/>
    <property type="match status" value="1"/>
</dbReference>
<dbReference type="InterPro" id="IPR002110">
    <property type="entry name" value="Ankyrin_rpt"/>
</dbReference>
<feature type="compositionally biased region" description="Low complexity" evidence="2">
    <location>
        <begin position="1069"/>
        <end position="1078"/>
    </location>
</feature>
<dbReference type="EMBL" id="VCGU01000007">
    <property type="protein sequence ID" value="TRY73284.1"/>
    <property type="molecule type" value="Genomic_DNA"/>
</dbReference>
<dbReference type="GO" id="GO:0045211">
    <property type="term" value="C:postsynaptic membrane"/>
    <property type="evidence" value="ECO:0007669"/>
    <property type="project" value="TreeGrafter"/>
</dbReference>
<feature type="compositionally biased region" description="Basic and acidic residues" evidence="2">
    <location>
        <begin position="633"/>
        <end position="651"/>
    </location>
</feature>
<dbReference type="SUPFAM" id="SSF47769">
    <property type="entry name" value="SAM/Pointed domain"/>
    <property type="match status" value="1"/>
</dbReference>
<evidence type="ECO:0000313" key="4">
    <source>
        <dbReference type="EMBL" id="TRY73284.1"/>
    </source>
</evidence>
<feature type="compositionally biased region" description="Polar residues" evidence="2">
    <location>
        <begin position="718"/>
        <end position="727"/>
    </location>
</feature>
<feature type="region of interest" description="Disordered" evidence="2">
    <location>
        <begin position="578"/>
        <end position="769"/>
    </location>
</feature>
<dbReference type="InterPro" id="IPR013761">
    <property type="entry name" value="SAM/pointed_sf"/>
</dbReference>
<keyword evidence="5" id="KW-1185">Reference proteome</keyword>
<feature type="compositionally biased region" description="Polar residues" evidence="2">
    <location>
        <begin position="1241"/>
        <end position="1250"/>
    </location>
</feature>
<feature type="region of interest" description="Disordered" evidence="2">
    <location>
        <begin position="1378"/>
        <end position="1409"/>
    </location>
</feature>
<dbReference type="InterPro" id="IPR036770">
    <property type="entry name" value="Ankyrin_rpt-contain_sf"/>
</dbReference>
<feature type="region of interest" description="Disordered" evidence="2">
    <location>
        <begin position="506"/>
        <end position="563"/>
    </location>
</feature>